<dbReference type="RefSeq" id="WP_214158679.1">
    <property type="nucleotide sequence ID" value="NZ_JAHBAY010000011.1"/>
</dbReference>
<dbReference type="PANTHER" id="PTHR30532">
    <property type="entry name" value="IRON III DICITRATE-BINDING PERIPLASMIC PROTEIN"/>
    <property type="match status" value="1"/>
</dbReference>
<evidence type="ECO:0000259" key="6">
    <source>
        <dbReference type="PROSITE" id="PS50983"/>
    </source>
</evidence>
<dbReference type="PANTHER" id="PTHR30532:SF24">
    <property type="entry name" value="FERRIC ENTEROBACTIN-BINDING PERIPLASMIC PROTEIN FEPB"/>
    <property type="match status" value="1"/>
</dbReference>
<name>A0ABS5TQU8_9ACTN</name>
<keyword evidence="8" id="KW-1185">Reference proteome</keyword>
<dbReference type="PROSITE" id="PS51257">
    <property type="entry name" value="PROKAR_LIPOPROTEIN"/>
    <property type="match status" value="1"/>
</dbReference>
<comment type="subcellular location">
    <subcellularLocation>
        <location evidence="1">Cell envelope</location>
    </subcellularLocation>
</comment>
<dbReference type="Proteomes" id="UP001197247">
    <property type="component" value="Unassembled WGS sequence"/>
</dbReference>
<dbReference type="Gene3D" id="3.40.50.1980">
    <property type="entry name" value="Nitrogenase molybdenum iron protein domain"/>
    <property type="match status" value="2"/>
</dbReference>
<dbReference type="InterPro" id="IPR051313">
    <property type="entry name" value="Bact_iron-sidero_bind"/>
</dbReference>
<comment type="caution">
    <text evidence="7">The sequence shown here is derived from an EMBL/GenBank/DDBJ whole genome shotgun (WGS) entry which is preliminary data.</text>
</comment>
<dbReference type="Pfam" id="PF01497">
    <property type="entry name" value="Peripla_BP_2"/>
    <property type="match status" value="1"/>
</dbReference>
<gene>
    <name evidence="7" type="ORF">KIH74_25210</name>
</gene>
<organism evidence="7 8">
    <name type="scientific">Kineosporia corallincola</name>
    <dbReference type="NCBI Taxonomy" id="2835133"/>
    <lineage>
        <taxon>Bacteria</taxon>
        <taxon>Bacillati</taxon>
        <taxon>Actinomycetota</taxon>
        <taxon>Actinomycetes</taxon>
        <taxon>Kineosporiales</taxon>
        <taxon>Kineosporiaceae</taxon>
        <taxon>Kineosporia</taxon>
    </lineage>
</organism>
<evidence type="ECO:0000256" key="2">
    <source>
        <dbReference type="ARBA" id="ARBA00008814"/>
    </source>
</evidence>
<dbReference type="SUPFAM" id="SSF53807">
    <property type="entry name" value="Helical backbone' metal receptor"/>
    <property type="match status" value="1"/>
</dbReference>
<feature type="chain" id="PRO_5047330357" evidence="5">
    <location>
        <begin position="23"/>
        <end position="363"/>
    </location>
</feature>
<evidence type="ECO:0000313" key="7">
    <source>
        <dbReference type="EMBL" id="MBT0772269.1"/>
    </source>
</evidence>
<comment type="similarity">
    <text evidence="2">Belongs to the bacterial solute-binding protein 8 family.</text>
</comment>
<protein>
    <submittedName>
        <fullName evidence="7">Iron-siderophore ABC transporter substrate-binding protein</fullName>
    </submittedName>
</protein>
<sequence length="363" mass="37600">MSPRSARPVLSRRAFGATLATAGLALVAACGSDDDTSSGAGGGATNGASTDAFPVSIEHKFGTTEITAAPSKVVVVGLVEQDALLALGVVPIATTHWFGSHEGEIWPWATEKLGGSALPTSLDNTDGIQFEQIAALQPDLIVGMYSDVSQEDYDKLSQIAPTLPAPEGANDYAVAWDVITTTVGRAVGRSAAAEKLVADVNEQFAAARSANPGLEGKTGLMATLYQGYYVYAEDDPRGQFLKSLGLTLPKGLADAVGGEFGANISKERVGLLDVDALVWLVPNAKTDKAGLAADNLYNKLDVYQNGGDVYLNDGSDDGVESTLGSATSFATVLSVPYLIENLVPMIARAADGDPATEVEDESA</sequence>
<feature type="signal peptide" evidence="5">
    <location>
        <begin position="1"/>
        <end position="22"/>
    </location>
</feature>
<dbReference type="CDD" id="cd01146">
    <property type="entry name" value="FhuD"/>
    <property type="match status" value="1"/>
</dbReference>
<dbReference type="PROSITE" id="PS50983">
    <property type="entry name" value="FE_B12_PBP"/>
    <property type="match status" value="1"/>
</dbReference>
<dbReference type="EMBL" id="JAHBAY010000011">
    <property type="protein sequence ID" value="MBT0772269.1"/>
    <property type="molecule type" value="Genomic_DNA"/>
</dbReference>
<evidence type="ECO:0000256" key="5">
    <source>
        <dbReference type="SAM" id="SignalP"/>
    </source>
</evidence>
<keyword evidence="3" id="KW-0813">Transport</keyword>
<reference evidence="7 8" key="1">
    <citation type="submission" date="2021-05" db="EMBL/GenBank/DDBJ databases">
        <title>Kineosporia and Streptomyces sp. nov. two new marine actinobacteria isolated from Coral.</title>
        <authorList>
            <person name="Buangrab K."/>
            <person name="Sutthacheep M."/>
            <person name="Yeemin T."/>
            <person name="Harunari E."/>
            <person name="Igarashi Y."/>
            <person name="Kanchanasin P."/>
            <person name="Tanasupawat S."/>
            <person name="Phongsopitanun W."/>
        </authorList>
    </citation>
    <scope>NUCLEOTIDE SEQUENCE [LARGE SCALE GENOMIC DNA]</scope>
    <source>
        <strain evidence="7 8">J2-2</strain>
    </source>
</reference>
<dbReference type="InterPro" id="IPR002491">
    <property type="entry name" value="ABC_transptr_periplasmic_BD"/>
</dbReference>
<evidence type="ECO:0000256" key="4">
    <source>
        <dbReference type="ARBA" id="ARBA00022729"/>
    </source>
</evidence>
<proteinExistence type="inferred from homology"/>
<keyword evidence="4 5" id="KW-0732">Signal</keyword>
<evidence type="ECO:0000256" key="1">
    <source>
        <dbReference type="ARBA" id="ARBA00004196"/>
    </source>
</evidence>
<accession>A0ABS5TQU8</accession>
<evidence type="ECO:0000256" key="3">
    <source>
        <dbReference type="ARBA" id="ARBA00022448"/>
    </source>
</evidence>
<evidence type="ECO:0000313" key="8">
    <source>
        <dbReference type="Proteomes" id="UP001197247"/>
    </source>
</evidence>
<feature type="domain" description="Fe/B12 periplasmic-binding" evidence="6">
    <location>
        <begin position="72"/>
        <end position="350"/>
    </location>
</feature>